<name>A0A2N6PI27_9MICO</name>
<dbReference type="GO" id="GO:0005886">
    <property type="term" value="C:plasma membrane"/>
    <property type="evidence" value="ECO:0007669"/>
    <property type="project" value="TreeGrafter"/>
</dbReference>
<sequence length="282" mass="30542">MDEAEQRRRLGNTDLDIEPELLNEAAATVSTGAKRLNRTWVELIITGLFGGIDVSFGILAMILVLQATGSDILAGMAFGIGMFALKMAHSELFTEEFLLPIHAIAGGQGTWLQLLRLWSVKLVTNLAGGFAFMWLTVLALPDYHGTLVDKAASYVDNPSLLVMICLSLLAGASITLTTRMQQGTDNHVVFAVISMISGLIVIGLGLLHGALNAMIIFGAMVAGADISVTDFLVWMAIVIPFNMLGGLLIITLPRMARTWRILRAVRRGELSFEDLEEEAARD</sequence>
<comment type="subcellular location">
    <subcellularLocation>
        <location evidence="1">Membrane</location>
        <topology evidence="1">Multi-pass membrane protein</topology>
    </subcellularLocation>
</comment>
<evidence type="ECO:0000256" key="4">
    <source>
        <dbReference type="ARBA" id="ARBA00023136"/>
    </source>
</evidence>
<feature type="transmembrane region" description="Helical" evidence="6">
    <location>
        <begin position="43"/>
        <end position="66"/>
    </location>
</feature>
<evidence type="ECO:0000256" key="1">
    <source>
        <dbReference type="ARBA" id="ARBA00004141"/>
    </source>
</evidence>
<feature type="transmembrane region" description="Helical" evidence="6">
    <location>
        <begin position="188"/>
        <end position="211"/>
    </location>
</feature>
<comment type="similarity">
    <text evidence="5">Belongs to the FNT transporter (TC 1.A.16) family.</text>
</comment>
<dbReference type="Gene3D" id="1.20.1080.10">
    <property type="entry name" value="Glycerol uptake facilitator protein"/>
    <property type="match status" value="1"/>
</dbReference>
<comment type="caution">
    <text evidence="7">The sequence shown here is derived from an EMBL/GenBank/DDBJ whole genome shotgun (WGS) entry which is preliminary data.</text>
</comment>
<protein>
    <submittedName>
        <fullName evidence="7">Formate transporter</fullName>
    </submittedName>
</protein>
<reference evidence="7 8" key="1">
    <citation type="submission" date="2017-09" db="EMBL/GenBank/DDBJ databases">
        <title>Bacterial strain isolated from the female urinary microbiota.</title>
        <authorList>
            <person name="Thomas-White K."/>
            <person name="Kumar N."/>
            <person name="Forster S."/>
            <person name="Putonti C."/>
            <person name="Lawley T."/>
            <person name="Wolfe A.J."/>
        </authorList>
    </citation>
    <scope>NUCLEOTIDE SEQUENCE [LARGE SCALE GENOMIC DNA]</scope>
    <source>
        <strain evidence="7 8">UMB0680</strain>
    </source>
</reference>
<dbReference type="EMBL" id="PNFZ01000003">
    <property type="protein sequence ID" value="PMB98343.1"/>
    <property type="molecule type" value="Genomic_DNA"/>
</dbReference>
<proteinExistence type="inferred from homology"/>
<organism evidence="7 8">
    <name type="scientific">Brevibacterium luteolum</name>
    <dbReference type="NCBI Taxonomy" id="199591"/>
    <lineage>
        <taxon>Bacteria</taxon>
        <taxon>Bacillati</taxon>
        <taxon>Actinomycetota</taxon>
        <taxon>Actinomycetes</taxon>
        <taxon>Micrococcales</taxon>
        <taxon>Brevibacteriaceae</taxon>
        <taxon>Brevibacterium</taxon>
    </lineage>
</organism>
<feature type="transmembrane region" description="Helical" evidence="6">
    <location>
        <begin position="72"/>
        <end position="88"/>
    </location>
</feature>
<dbReference type="OrthoDB" id="3374311at2"/>
<gene>
    <name evidence="7" type="ORF">CJ198_06670</name>
</gene>
<feature type="transmembrane region" description="Helical" evidence="6">
    <location>
        <begin position="160"/>
        <end position="176"/>
    </location>
</feature>
<feature type="transmembrane region" description="Helical" evidence="6">
    <location>
        <begin position="231"/>
        <end position="253"/>
    </location>
</feature>
<dbReference type="AlphaFoldDB" id="A0A2N6PI27"/>
<dbReference type="InterPro" id="IPR000292">
    <property type="entry name" value="For/NO2_transpt"/>
</dbReference>
<evidence type="ECO:0000256" key="2">
    <source>
        <dbReference type="ARBA" id="ARBA00022692"/>
    </source>
</evidence>
<keyword evidence="4 6" id="KW-0472">Membrane</keyword>
<keyword evidence="2 6" id="KW-0812">Transmembrane</keyword>
<evidence type="ECO:0000256" key="5">
    <source>
        <dbReference type="ARBA" id="ARBA00049660"/>
    </source>
</evidence>
<dbReference type="Pfam" id="PF01226">
    <property type="entry name" value="Form_Nir_trans"/>
    <property type="match status" value="1"/>
</dbReference>
<dbReference type="InterPro" id="IPR023271">
    <property type="entry name" value="Aquaporin-like"/>
</dbReference>
<dbReference type="GO" id="GO:0015499">
    <property type="term" value="F:formate transmembrane transporter activity"/>
    <property type="evidence" value="ECO:0007669"/>
    <property type="project" value="TreeGrafter"/>
</dbReference>
<dbReference type="Proteomes" id="UP000235703">
    <property type="component" value="Unassembled WGS sequence"/>
</dbReference>
<evidence type="ECO:0000313" key="7">
    <source>
        <dbReference type="EMBL" id="PMB98343.1"/>
    </source>
</evidence>
<keyword evidence="8" id="KW-1185">Reference proteome</keyword>
<evidence type="ECO:0000313" key="8">
    <source>
        <dbReference type="Proteomes" id="UP000235703"/>
    </source>
</evidence>
<accession>A0A2N6PI27</accession>
<dbReference type="PANTHER" id="PTHR30520:SF6">
    <property type="entry name" value="FORMATE_NITRATE FAMILY TRANSPORTER (EUROFUNG)"/>
    <property type="match status" value="1"/>
</dbReference>
<evidence type="ECO:0000256" key="3">
    <source>
        <dbReference type="ARBA" id="ARBA00022989"/>
    </source>
</evidence>
<keyword evidence="3 6" id="KW-1133">Transmembrane helix</keyword>
<dbReference type="PANTHER" id="PTHR30520">
    <property type="entry name" value="FORMATE TRANSPORTER-RELATED"/>
    <property type="match status" value="1"/>
</dbReference>
<feature type="transmembrane region" description="Helical" evidence="6">
    <location>
        <begin position="122"/>
        <end position="140"/>
    </location>
</feature>
<evidence type="ECO:0000256" key="6">
    <source>
        <dbReference type="SAM" id="Phobius"/>
    </source>
</evidence>